<gene>
    <name evidence="1" type="ORF">ACFOZ7_00255</name>
</gene>
<dbReference type="RefSeq" id="WP_246971220.1">
    <property type="nucleotide sequence ID" value="NZ_CP095397.1"/>
</dbReference>
<reference evidence="1 2" key="1">
    <citation type="journal article" date="2014" name="Int. J. Syst. Evol. Microbiol.">
        <title>Complete genome sequence of Corynebacterium casei LMG S-19264T (=DSM 44701T), isolated from a smear-ripened cheese.</title>
        <authorList>
            <consortium name="US DOE Joint Genome Institute (JGI-PGF)"/>
            <person name="Walter F."/>
            <person name="Albersmeier A."/>
            <person name="Kalinowski J."/>
            <person name="Ruckert C."/>
        </authorList>
    </citation>
    <scope>NUCLEOTIDE SEQUENCE [LARGE SCALE GENOMIC DNA]</scope>
    <source>
        <strain evidence="1 2">IBRC-M 10912</strain>
    </source>
</reference>
<dbReference type="GeneID" id="71852259"/>
<comment type="caution">
    <text evidence="1">The sequence shown here is derived from an EMBL/GenBank/DDBJ whole genome shotgun (WGS) entry which is preliminary data.</text>
</comment>
<organism evidence="1 2">
    <name type="scientific">Natribaculum luteum</name>
    <dbReference type="NCBI Taxonomy" id="1586232"/>
    <lineage>
        <taxon>Archaea</taxon>
        <taxon>Methanobacteriati</taxon>
        <taxon>Methanobacteriota</taxon>
        <taxon>Stenosarchaea group</taxon>
        <taxon>Halobacteria</taxon>
        <taxon>Halobacteriales</taxon>
        <taxon>Natrialbaceae</taxon>
        <taxon>Natribaculum</taxon>
    </lineage>
</organism>
<dbReference type="NCBIfam" id="TIGR01409">
    <property type="entry name" value="TAT_signal_seq"/>
    <property type="match status" value="1"/>
</dbReference>
<accession>A0ABD5NUH7</accession>
<evidence type="ECO:0000313" key="1">
    <source>
        <dbReference type="EMBL" id="MFC4245446.1"/>
    </source>
</evidence>
<dbReference type="InterPro" id="IPR019546">
    <property type="entry name" value="TAT_signal_bac_arc"/>
</dbReference>
<dbReference type="EMBL" id="JBHSDJ010000002">
    <property type="protein sequence ID" value="MFC4245446.1"/>
    <property type="molecule type" value="Genomic_DNA"/>
</dbReference>
<dbReference type="AlphaFoldDB" id="A0ABD5NUH7"/>
<evidence type="ECO:0000313" key="2">
    <source>
        <dbReference type="Proteomes" id="UP001595821"/>
    </source>
</evidence>
<name>A0ABD5NUH7_9EURY</name>
<sequence>MVTRRQVLAAAGAGVGLGVVGVVADDAVHSGLVWEKWIRGRLDGNRHIVHSVVADSNQGTYIAETTDELELFEDTQGRRPVISDDDHARIEEVFSDVEYGIDVCTDDRIRDCAGGRTSRADFNAVQINDQATVLDRGKRIHLLRAP</sequence>
<dbReference type="Proteomes" id="UP001595821">
    <property type="component" value="Unassembled WGS sequence"/>
</dbReference>
<proteinExistence type="predicted"/>
<protein>
    <submittedName>
        <fullName evidence="1">Twin-arginine translocation signal domain-containing protein</fullName>
    </submittedName>
</protein>